<dbReference type="InterPro" id="IPR032675">
    <property type="entry name" value="LRR_dom_sf"/>
</dbReference>
<comment type="caution">
    <text evidence="3">The sequence shown here is derived from an EMBL/GenBank/DDBJ whole genome shotgun (WGS) entry which is preliminary data.</text>
</comment>
<sequence>MSITTMARPESPKLTLTRGKGPAVKASTLKTRQAHHARATQVVDTKLSSYDRTDPFMAFNVLLKVLGSLPSRMGGCQYKLTPEEHKLSLHLLNIVEPFVGLAPSSRTITRQPTEILDSIAFHVDAKKDLLSLALSCQRMHDIVFPRHMEYRHIRCKVSSLSVWNHLMVHRSLARNVRRLEILDERAASSELLIPSDILNSDTDMDSTDDELGMHEKQERFLVGALGKMTSLHSFTWACNHSPISIDNVWPTLLKCHSLQEVDISDNLAFSKGGESTESESGSSTSSKARRQIVLPDLKSVAVRSTKHAYGSTKLPVLSRISGMLTHCPNLETLDIAYSQARNGSSPHPTADELLLYSCFPRLTSLTLTNLRCSIVDAPTTFLAAHTHLTHLRLDLGTSLRLTLPPNTLPHLRELHCNRDVATAVLSCPSDAPRPLDTLKGVRLAGPPAPCAGASADQLFLASLRRYGTDVRRIELAGWSEMEDIRRLAESAPGLVWLDVGKKGQGQASRGPPVSNAAEWAQLLAGLPELTTFHGVRFFYEVSATSSGTTANLTMADRSRVRKNDEVAGVLAWKCVKLRRVDHWEQGGGKVVVLLRDGPGEKREVRWEVRRVKG</sequence>
<evidence type="ECO:0000256" key="1">
    <source>
        <dbReference type="SAM" id="MobiDB-lite"/>
    </source>
</evidence>
<evidence type="ECO:0000259" key="2">
    <source>
        <dbReference type="PROSITE" id="PS50181"/>
    </source>
</evidence>
<feature type="domain" description="F-box" evidence="2">
    <location>
        <begin position="105"/>
        <end position="153"/>
    </location>
</feature>
<organism evidence="3 4">
    <name type="scientific">Mycena albidolilacea</name>
    <dbReference type="NCBI Taxonomy" id="1033008"/>
    <lineage>
        <taxon>Eukaryota</taxon>
        <taxon>Fungi</taxon>
        <taxon>Dikarya</taxon>
        <taxon>Basidiomycota</taxon>
        <taxon>Agaricomycotina</taxon>
        <taxon>Agaricomycetes</taxon>
        <taxon>Agaricomycetidae</taxon>
        <taxon>Agaricales</taxon>
        <taxon>Marasmiineae</taxon>
        <taxon>Mycenaceae</taxon>
        <taxon>Mycena</taxon>
    </lineage>
</organism>
<feature type="region of interest" description="Disordered" evidence="1">
    <location>
        <begin position="269"/>
        <end position="288"/>
    </location>
</feature>
<gene>
    <name evidence="3" type="ORF">DFH08DRAFT_862362</name>
</gene>
<dbReference type="Gene3D" id="3.80.10.10">
    <property type="entry name" value="Ribonuclease Inhibitor"/>
    <property type="match status" value="1"/>
</dbReference>
<protein>
    <recommendedName>
        <fullName evidence="2">F-box domain-containing protein</fullName>
    </recommendedName>
</protein>
<feature type="region of interest" description="Disordered" evidence="1">
    <location>
        <begin position="1"/>
        <end position="29"/>
    </location>
</feature>
<dbReference type="EMBL" id="JARIHO010000014">
    <property type="protein sequence ID" value="KAJ7350785.1"/>
    <property type="molecule type" value="Genomic_DNA"/>
</dbReference>
<evidence type="ECO:0000313" key="3">
    <source>
        <dbReference type="EMBL" id="KAJ7350785.1"/>
    </source>
</evidence>
<accession>A0AAD7EV33</accession>
<dbReference type="CDD" id="cd09917">
    <property type="entry name" value="F-box_SF"/>
    <property type="match status" value="1"/>
</dbReference>
<evidence type="ECO:0000313" key="4">
    <source>
        <dbReference type="Proteomes" id="UP001218218"/>
    </source>
</evidence>
<dbReference type="InterPro" id="IPR001810">
    <property type="entry name" value="F-box_dom"/>
</dbReference>
<dbReference type="Proteomes" id="UP001218218">
    <property type="component" value="Unassembled WGS sequence"/>
</dbReference>
<dbReference type="SUPFAM" id="SSF52058">
    <property type="entry name" value="L domain-like"/>
    <property type="match status" value="1"/>
</dbReference>
<feature type="compositionally biased region" description="Low complexity" evidence="1">
    <location>
        <begin position="270"/>
        <end position="286"/>
    </location>
</feature>
<reference evidence="3" key="1">
    <citation type="submission" date="2023-03" db="EMBL/GenBank/DDBJ databases">
        <title>Massive genome expansion in bonnet fungi (Mycena s.s.) driven by repeated elements and novel gene families across ecological guilds.</title>
        <authorList>
            <consortium name="Lawrence Berkeley National Laboratory"/>
            <person name="Harder C.B."/>
            <person name="Miyauchi S."/>
            <person name="Viragh M."/>
            <person name="Kuo A."/>
            <person name="Thoen E."/>
            <person name="Andreopoulos B."/>
            <person name="Lu D."/>
            <person name="Skrede I."/>
            <person name="Drula E."/>
            <person name="Henrissat B."/>
            <person name="Morin E."/>
            <person name="Kohler A."/>
            <person name="Barry K."/>
            <person name="LaButti K."/>
            <person name="Morin E."/>
            <person name="Salamov A."/>
            <person name="Lipzen A."/>
            <person name="Mereny Z."/>
            <person name="Hegedus B."/>
            <person name="Baldrian P."/>
            <person name="Stursova M."/>
            <person name="Weitz H."/>
            <person name="Taylor A."/>
            <person name="Grigoriev I.V."/>
            <person name="Nagy L.G."/>
            <person name="Martin F."/>
            <person name="Kauserud H."/>
        </authorList>
    </citation>
    <scope>NUCLEOTIDE SEQUENCE</scope>
    <source>
        <strain evidence="3">CBHHK002</strain>
    </source>
</reference>
<dbReference type="PROSITE" id="PS50181">
    <property type="entry name" value="FBOX"/>
    <property type="match status" value="1"/>
</dbReference>
<name>A0AAD7EV33_9AGAR</name>
<keyword evidence="4" id="KW-1185">Reference proteome</keyword>
<proteinExistence type="predicted"/>
<dbReference type="AlphaFoldDB" id="A0AAD7EV33"/>